<evidence type="ECO:0000313" key="1">
    <source>
        <dbReference type="EMBL" id="WVY91120.1"/>
    </source>
</evidence>
<organism evidence="1 2">
    <name type="scientific">Vigna mungo</name>
    <name type="common">Black gram</name>
    <name type="synonym">Phaseolus mungo</name>
    <dbReference type="NCBI Taxonomy" id="3915"/>
    <lineage>
        <taxon>Eukaryota</taxon>
        <taxon>Viridiplantae</taxon>
        <taxon>Streptophyta</taxon>
        <taxon>Embryophyta</taxon>
        <taxon>Tracheophyta</taxon>
        <taxon>Spermatophyta</taxon>
        <taxon>Magnoliopsida</taxon>
        <taxon>eudicotyledons</taxon>
        <taxon>Gunneridae</taxon>
        <taxon>Pentapetalae</taxon>
        <taxon>rosids</taxon>
        <taxon>fabids</taxon>
        <taxon>Fabales</taxon>
        <taxon>Fabaceae</taxon>
        <taxon>Papilionoideae</taxon>
        <taxon>50 kb inversion clade</taxon>
        <taxon>NPAAA clade</taxon>
        <taxon>indigoferoid/millettioid clade</taxon>
        <taxon>Phaseoleae</taxon>
        <taxon>Vigna</taxon>
    </lineage>
</organism>
<sequence>MCRRTRLRRSVLAGAAKHRRVKRGASAFARNHRAAAVSHLQFLRTHCVQVRRAPCVLAVTGSSGSPHADAYIVTVHKTHVVEVLVAVTGESDGELCQSGRWNASPGAPQSTGAVSGYACSDAGPVEATAGPGP</sequence>
<reference evidence="1 2" key="1">
    <citation type="journal article" date="2023" name="Life. Sci Alliance">
        <title>Evolutionary insights into 3D genome organization and epigenetic landscape of Vigna mungo.</title>
        <authorList>
            <person name="Junaid A."/>
            <person name="Singh B."/>
            <person name="Bhatia S."/>
        </authorList>
    </citation>
    <scope>NUCLEOTIDE SEQUENCE [LARGE SCALE GENOMIC DNA]</scope>
    <source>
        <strain evidence="1">Urdbean</strain>
    </source>
</reference>
<accession>A0AAQ3RGT1</accession>
<dbReference type="Proteomes" id="UP001374535">
    <property type="component" value="Chromosome 11"/>
</dbReference>
<gene>
    <name evidence="1" type="ORF">V8G54_036634</name>
</gene>
<proteinExistence type="predicted"/>
<name>A0AAQ3RGT1_VIGMU</name>
<evidence type="ECO:0000313" key="2">
    <source>
        <dbReference type="Proteomes" id="UP001374535"/>
    </source>
</evidence>
<dbReference type="EMBL" id="CP144690">
    <property type="protein sequence ID" value="WVY91120.1"/>
    <property type="molecule type" value="Genomic_DNA"/>
</dbReference>
<dbReference type="AlphaFoldDB" id="A0AAQ3RGT1"/>
<keyword evidence="2" id="KW-1185">Reference proteome</keyword>
<protein>
    <submittedName>
        <fullName evidence="1">Uncharacterized protein</fullName>
    </submittedName>
</protein>